<dbReference type="PROSITE" id="PS50994">
    <property type="entry name" value="INTEGRASE"/>
    <property type="match status" value="1"/>
</dbReference>
<feature type="domain" description="Integrase catalytic" evidence="2">
    <location>
        <begin position="499"/>
        <end position="616"/>
    </location>
</feature>
<reference evidence="3 4" key="1">
    <citation type="submission" date="2021-09" db="EMBL/GenBank/DDBJ databases">
        <title>Genomic insights and catalytic innovation underlie evolution of tropane alkaloids biosynthesis.</title>
        <authorList>
            <person name="Wang Y.-J."/>
            <person name="Tian T."/>
            <person name="Huang J.-P."/>
            <person name="Huang S.-X."/>
        </authorList>
    </citation>
    <scope>NUCLEOTIDE SEQUENCE [LARGE SCALE GENOMIC DNA]</scope>
    <source>
        <strain evidence="3">KIB-2018</strain>
        <tissue evidence="3">Leaf</tissue>
    </source>
</reference>
<feature type="region of interest" description="Disordered" evidence="1">
    <location>
        <begin position="20"/>
        <end position="39"/>
    </location>
</feature>
<dbReference type="GO" id="GO:0003676">
    <property type="term" value="F:nucleic acid binding"/>
    <property type="evidence" value="ECO:0007669"/>
    <property type="project" value="InterPro"/>
</dbReference>
<accession>A0AAV8SRV3</accession>
<dbReference type="SUPFAM" id="SSF56672">
    <property type="entry name" value="DNA/RNA polymerases"/>
    <property type="match status" value="1"/>
</dbReference>
<evidence type="ECO:0000259" key="2">
    <source>
        <dbReference type="PROSITE" id="PS50994"/>
    </source>
</evidence>
<proteinExistence type="predicted"/>
<protein>
    <recommendedName>
        <fullName evidence="2">Integrase catalytic domain-containing protein</fullName>
    </recommendedName>
</protein>
<dbReference type="Proteomes" id="UP001159364">
    <property type="component" value="Linkage Group LG09"/>
</dbReference>
<sequence length="616" mass="70223">MQASKRVETVGHRTVTEVGSRSSDAAIKVNPPGRSRGQAPARVFAMTREDAVTTPEVVTGMIKLFDENVVILIDRGSTHSFVSLSRTVTSRELSPLDTPLMVSTPIGQCIIISKVYKDCEIFIGEEQLVVDLMPLRMGGFDVILGMDTLEKYNANLDCKQKIVEFEIGYGKRVLFKGDRKASPIRIVSALAAEKLMRKRCEAFLAYVVDTKAGGGKLEEILVVMEFPDLFPEELPGLPPPREIEFSIDLLPEHRVLVDPRKIEAVVKWEVPKNLAEVRSFLGLAGYYRRFVEGFSMIAAPFTKLTRKNQKLVWIDECQKNFEELKYRLMSAPILTLPSGDDRYKVYSDASRKGLGCVLMQGDRVYTDHKSLKYLLRQKELNLRQRRWLELLKDYDLMIDYHPGKANVVADALSRKSTIAHVETVYFPLLKELAKLRVTLTQAESDCILANFRVRPVLNVKIKELQKHDEYLGKLREEIKSGKHSEIEVREDGLMVVESRLCIPNVQELKDEILDEAHNAPYAMHPGSTRILPRTSRKHDAIWVIMDRLTKSAHFLPIRQTDSLNVLAKKYIDEIIRLHGIPSSIVSDRDHRFTSRFWERLQEALGTKLHFSTAFHP</sequence>
<dbReference type="GO" id="GO:0015074">
    <property type="term" value="P:DNA integration"/>
    <property type="evidence" value="ECO:0007669"/>
    <property type="project" value="InterPro"/>
</dbReference>
<dbReference type="InterPro" id="IPR012337">
    <property type="entry name" value="RNaseH-like_sf"/>
</dbReference>
<dbReference type="PANTHER" id="PTHR34072">
    <property type="entry name" value="ENZYMATIC POLYPROTEIN-RELATED"/>
    <property type="match status" value="1"/>
</dbReference>
<name>A0AAV8SRV3_9ROSI</name>
<dbReference type="EMBL" id="JAIWQS010000009">
    <property type="protein sequence ID" value="KAJ8754963.1"/>
    <property type="molecule type" value="Genomic_DNA"/>
</dbReference>
<dbReference type="InterPro" id="IPR036397">
    <property type="entry name" value="RNaseH_sf"/>
</dbReference>
<comment type="caution">
    <text evidence="3">The sequence shown here is derived from an EMBL/GenBank/DDBJ whole genome shotgun (WGS) entry which is preliminary data.</text>
</comment>
<gene>
    <name evidence="3" type="ORF">K2173_015475</name>
</gene>
<keyword evidence="4" id="KW-1185">Reference proteome</keyword>
<dbReference type="AlphaFoldDB" id="A0AAV8SRV3"/>
<dbReference type="SUPFAM" id="SSF50630">
    <property type="entry name" value="Acid proteases"/>
    <property type="match status" value="1"/>
</dbReference>
<dbReference type="Pfam" id="PF08284">
    <property type="entry name" value="RVP_2"/>
    <property type="match status" value="1"/>
</dbReference>
<dbReference type="SUPFAM" id="SSF53098">
    <property type="entry name" value="Ribonuclease H-like"/>
    <property type="match status" value="1"/>
</dbReference>
<dbReference type="CDD" id="cd00303">
    <property type="entry name" value="retropepsin_like"/>
    <property type="match status" value="1"/>
</dbReference>
<dbReference type="PANTHER" id="PTHR34072:SF59">
    <property type="entry name" value="CCHC-TYPE INTEGRASE"/>
    <property type="match status" value="1"/>
</dbReference>
<dbReference type="InterPro" id="IPR043128">
    <property type="entry name" value="Rev_trsase/Diguanyl_cyclase"/>
</dbReference>
<evidence type="ECO:0000256" key="1">
    <source>
        <dbReference type="SAM" id="MobiDB-lite"/>
    </source>
</evidence>
<evidence type="ECO:0000313" key="3">
    <source>
        <dbReference type="EMBL" id="KAJ8754963.1"/>
    </source>
</evidence>
<dbReference type="InterPro" id="IPR021109">
    <property type="entry name" value="Peptidase_aspartic_dom_sf"/>
</dbReference>
<organism evidence="3 4">
    <name type="scientific">Erythroxylum novogranatense</name>
    <dbReference type="NCBI Taxonomy" id="1862640"/>
    <lineage>
        <taxon>Eukaryota</taxon>
        <taxon>Viridiplantae</taxon>
        <taxon>Streptophyta</taxon>
        <taxon>Embryophyta</taxon>
        <taxon>Tracheophyta</taxon>
        <taxon>Spermatophyta</taxon>
        <taxon>Magnoliopsida</taxon>
        <taxon>eudicotyledons</taxon>
        <taxon>Gunneridae</taxon>
        <taxon>Pentapetalae</taxon>
        <taxon>rosids</taxon>
        <taxon>fabids</taxon>
        <taxon>Malpighiales</taxon>
        <taxon>Erythroxylaceae</taxon>
        <taxon>Erythroxylum</taxon>
    </lineage>
</organism>
<dbReference type="Gene3D" id="3.30.70.270">
    <property type="match status" value="1"/>
</dbReference>
<dbReference type="InterPro" id="IPR001584">
    <property type="entry name" value="Integrase_cat-core"/>
</dbReference>
<evidence type="ECO:0000313" key="4">
    <source>
        <dbReference type="Proteomes" id="UP001159364"/>
    </source>
</evidence>
<dbReference type="Gene3D" id="2.40.70.10">
    <property type="entry name" value="Acid Proteases"/>
    <property type="match status" value="1"/>
</dbReference>
<dbReference type="InterPro" id="IPR041577">
    <property type="entry name" value="RT_RNaseH_2"/>
</dbReference>
<dbReference type="InterPro" id="IPR043502">
    <property type="entry name" value="DNA/RNA_pol_sf"/>
</dbReference>
<dbReference type="Gene3D" id="3.30.420.10">
    <property type="entry name" value="Ribonuclease H-like superfamily/Ribonuclease H"/>
    <property type="match status" value="1"/>
</dbReference>
<dbReference type="Pfam" id="PF17919">
    <property type="entry name" value="RT_RNaseH_2"/>
    <property type="match status" value="1"/>
</dbReference>
<dbReference type="FunFam" id="3.30.70.270:FF:000020">
    <property type="entry name" value="Transposon Tf2-6 polyprotein-like Protein"/>
    <property type="match status" value="1"/>
</dbReference>